<reference evidence="4 5" key="1">
    <citation type="journal article" date="2015" name="Appl. Environ. Microbiol.">
        <title>Aerobic and Anaerobic Thiosulfate Oxidation by a Cold-Adapted, Subglacial Chemoautotroph.</title>
        <authorList>
            <person name="Harrold Z.R."/>
            <person name="Skidmore M.L."/>
            <person name="Hamilton T.L."/>
            <person name="Desch L."/>
            <person name="Amada K."/>
            <person name="van Gelder W."/>
            <person name="Glover K."/>
            <person name="Roden E.E."/>
            <person name="Boyd E.S."/>
        </authorList>
    </citation>
    <scope>NUCLEOTIDE SEQUENCE [LARGE SCALE GENOMIC DNA]</scope>
    <source>
        <strain evidence="4 5">RG</strain>
    </source>
</reference>
<feature type="transmembrane region" description="Helical" evidence="2">
    <location>
        <begin position="12"/>
        <end position="33"/>
    </location>
</feature>
<evidence type="ECO:0000259" key="3">
    <source>
        <dbReference type="Pfam" id="PF02719"/>
    </source>
</evidence>
<feature type="domain" description="Polysaccharide biosynthesis protein CapD-like" evidence="3">
    <location>
        <begin position="288"/>
        <end position="576"/>
    </location>
</feature>
<keyword evidence="2" id="KW-1133">Transmembrane helix</keyword>
<evidence type="ECO:0000256" key="2">
    <source>
        <dbReference type="SAM" id="Phobius"/>
    </source>
</evidence>
<feature type="transmembrane region" description="Helical" evidence="2">
    <location>
        <begin position="83"/>
        <end position="105"/>
    </location>
</feature>
<dbReference type="InterPro" id="IPR036291">
    <property type="entry name" value="NAD(P)-bd_dom_sf"/>
</dbReference>
<dbReference type="CDD" id="cd05237">
    <property type="entry name" value="UDP_invert_4-6DH_SDR_e"/>
    <property type="match status" value="1"/>
</dbReference>
<evidence type="ECO:0000313" key="4">
    <source>
        <dbReference type="EMBL" id="KVW93273.1"/>
    </source>
</evidence>
<dbReference type="PANTHER" id="PTHR43318:SF1">
    <property type="entry name" value="POLYSACCHARIDE BIOSYNTHESIS PROTEIN EPSC-RELATED"/>
    <property type="match status" value="1"/>
</dbReference>
<comment type="caution">
    <text evidence="4">The sequence shown here is derived from an EMBL/GenBank/DDBJ whole genome shotgun (WGS) entry which is preliminary data.</text>
</comment>
<organism evidence="4 5">
    <name type="scientific">Thiobacillus denitrificans</name>
    <dbReference type="NCBI Taxonomy" id="36861"/>
    <lineage>
        <taxon>Bacteria</taxon>
        <taxon>Pseudomonadati</taxon>
        <taxon>Pseudomonadota</taxon>
        <taxon>Betaproteobacteria</taxon>
        <taxon>Nitrosomonadales</taxon>
        <taxon>Thiobacillaceae</taxon>
        <taxon>Thiobacillus</taxon>
    </lineage>
</organism>
<dbReference type="STRING" id="1123392.GCA_000376425_00310"/>
<protein>
    <submittedName>
        <fullName evidence="4">Multidrug MFS transporter</fullName>
    </submittedName>
</protein>
<dbReference type="InterPro" id="IPR051203">
    <property type="entry name" value="Polysaccharide_Synthase-Rel"/>
</dbReference>
<dbReference type="SUPFAM" id="SSF51735">
    <property type="entry name" value="NAD(P)-binding Rossmann-fold domains"/>
    <property type="match status" value="2"/>
</dbReference>
<dbReference type="Proteomes" id="UP000064243">
    <property type="component" value="Unassembled WGS sequence"/>
</dbReference>
<keyword evidence="2" id="KW-0812">Transmembrane</keyword>
<dbReference type="AlphaFoldDB" id="A0A125BBS7"/>
<proteinExistence type="inferred from homology"/>
<dbReference type="PANTHER" id="PTHR43318">
    <property type="entry name" value="UDP-N-ACETYLGLUCOSAMINE 4,6-DEHYDRATASE"/>
    <property type="match status" value="1"/>
</dbReference>
<keyword evidence="5" id="KW-1185">Reference proteome</keyword>
<dbReference type="PATRIC" id="fig|36861.3.peg.2637"/>
<keyword evidence="2" id="KW-0472">Membrane</keyword>
<dbReference type="RefSeq" id="WP_059758074.1">
    <property type="nucleotide sequence ID" value="NZ_LDUG01000048.1"/>
</dbReference>
<dbReference type="OrthoDB" id="9803111at2"/>
<dbReference type="InterPro" id="IPR003869">
    <property type="entry name" value="Polysac_CapD-like"/>
</dbReference>
<feature type="transmembrane region" description="Helical" evidence="2">
    <location>
        <begin position="45"/>
        <end position="63"/>
    </location>
</feature>
<name>A0A125BBS7_THIDE</name>
<dbReference type="Pfam" id="PF02719">
    <property type="entry name" value="Polysacc_synt_2"/>
    <property type="match status" value="1"/>
</dbReference>
<dbReference type="Gene3D" id="3.40.50.720">
    <property type="entry name" value="NAD(P)-binding Rossmann-like Domain"/>
    <property type="match status" value="2"/>
</dbReference>
<accession>A0A125BBS7</accession>
<evidence type="ECO:0000313" key="5">
    <source>
        <dbReference type="Proteomes" id="UP000064243"/>
    </source>
</evidence>
<dbReference type="EMBL" id="LDUG01000048">
    <property type="protein sequence ID" value="KVW93273.1"/>
    <property type="molecule type" value="Genomic_DNA"/>
</dbReference>
<gene>
    <name evidence="4" type="ORF">ABW22_14065</name>
</gene>
<sequence>MNLNPRTVNPRTVAIILHDILAATFAWLAAYLLRFNLEMPPEFQAAALTTLVWVVPLQAVVFWRFGLYRGLWRFASLPDLKRILLAVGLAALLIPLVLILFRVSAVVPRSVLILDPLLLVVLMGGSRLAYRAWKEHRLASMLHPDSKPVLVAGAGTAADFLLRELARNPSGFHVVGLLDDSRDKRGRLVQGIPVLGALDEVAVWARKMEVDDVVLALPSAAHAVRKRITQTCSDARLNVLTIPSLEDVVSGRVSVSSLRRIELDDLLGRDPVALDDSGLHRLLTGHVVMVTGAGGSIGSELCRQIARFAPAKLVLFEQSELALYAMEQELPQRFPGLQIAPVIGDVKNSVWVNQVMAEHRPAVVFHAAAYKHVPLMENGNAWEAVRNNVLGTQVVAAAAQAHGVGKFVMISTDKAVNPTNVMGATKRLAEMACQAMQQRQPNQQPGGTRFVSVRFGNVLGSSGSVIPKFQKQIEAGGPVTVTHPEITRYFMSIPEAAQLVLQAGLMGQGGEIFVLDMGEPVKIAELARLMIRLSGADEASIRIEYTGLRPGEKLYEELLADDESTLPTPHPKLRVAKARAADAGWHGECLDWLALTCFQDEAAVKRQLKAWVPEYQPEPWA</sequence>
<comment type="similarity">
    <text evidence="1">Belongs to the polysaccharide synthase family.</text>
</comment>
<evidence type="ECO:0000256" key="1">
    <source>
        <dbReference type="ARBA" id="ARBA00007430"/>
    </source>
</evidence>
<dbReference type="Pfam" id="PF13727">
    <property type="entry name" value="CoA_binding_3"/>
    <property type="match status" value="1"/>
</dbReference>